<dbReference type="PROSITE" id="PS51379">
    <property type="entry name" value="4FE4S_FER_2"/>
    <property type="match status" value="1"/>
</dbReference>
<accession>X1CT50</accession>
<evidence type="ECO:0000313" key="7">
    <source>
        <dbReference type="EMBL" id="GAG96147.1"/>
    </source>
</evidence>
<evidence type="ECO:0000256" key="4">
    <source>
        <dbReference type="ARBA" id="ARBA00023004"/>
    </source>
</evidence>
<dbReference type="InterPro" id="IPR036188">
    <property type="entry name" value="FAD/NAD-bd_sf"/>
</dbReference>
<feature type="domain" description="4Fe-4S ferredoxin-type" evidence="6">
    <location>
        <begin position="35"/>
        <end position="69"/>
    </location>
</feature>
<dbReference type="PANTHER" id="PTHR43498:SF1">
    <property type="entry name" value="COB--COM HETERODISULFIDE REDUCTASE IRON-SULFUR SUBUNIT A"/>
    <property type="match status" value="1"/>
</dbReference>
<keyword evidence="1" id="KW-0004">4Fe-4S</keyword>
<reference evidence="7" key="1">
    <citation type="journal article" date="2014" name="Front. Microbiol.">
        <title>High frequency of phylogenetically diverse reductive dehalogenase-homologous genes in deep subseafloor sedimentary metagenomes.</title>
        <authorList>
            <person name="Kawai M."/>
            <person name="Futagami T."/>
            <person name="Toyoda A."/>
            <person name="Takaki Y."/>
            <person name="Nishi S."/>
            <person name="Hori S."/>
            <person name="Arai W."/>
            <person name="Tsubouchi T."/>
            <person name="Morono Y."/>
            <person name="Uchiyama I."/>
            <person name="Ito T."/>
            <person name="Fujiyama A."/>
            <person name="Inagaki F."/>
            <person name="Takami H."/>
        </authorList>
    </citation>
    <scope>NUCLEOTIDE SEQUENCE</scope>
    <source>
        <strain evidence="7">Expedition CK06-06</strain>
    </source>
</reference>
<dbReference type="Gene3D" id="3.30.70.20">
    <property type="match status" value="1"/>
</dbReference>
<feature type="non-terminal residue" evidence="7">
    <location>
        <position position="269"/>
    </location>
</feature>
<gene>
    <name evidence="7" type="ORF">S01H4_51028</name>
</gene>
<evidence type="ECO:0000256" key="1">
    <source>
        <dbReference type="ARBA" id="ARBA00022485"/>
    </source>
</evidence>
<dbReference type="SUPFAM" id="SSF51905">
    <property type="entry name" value="FAD/NAD(P)-binding domain"/>
    <property type="match status" value="1"/>
</dbReference>
<evidence type="ECO:0000256" key="3">
    <source>
        <dbReference type="ARBA" id="ARBA00023002"/>
    </source>
</evidence>
<evidence type="ECO:0000256" key="2">
    <source>
        <dbReference type="ARBA" id="ARBA00022723"/>
    </source>
</evidence>
<name>X1CT50_9ZZZZ</name>
<dbReference type="GO" id="GO:0046872">
    <property type="term" value="F:metal ion binding"/>
    <property type="evidence" value="ECO:0007669"/>
    <property type="project" value="UniProtKB-KW"/>
</dbReference>
<protein>
    <recommendedName>
        <fullName evidence="6">4Fe-4S ferredoxin-type domain-containing protein</fullName>
    </recommendedName>
</protein>
<dbReference type="InterPro" id="IPR039650">
    <property type="entry name" value="HdrA-like"/>
</dbReference>
<dbReference type="AlphaFoldDB" id="X1CT50"/>
<organism evidence="7">
    <name type="scientific">marine sediment metagenome</name>
    <dbReference type="NCBI Taxonomy" id="412755"/>
    <lineage>
        <taxon>unclassified sequences</taxon>
        <taxon>metagenomes</taxon>
        <taxon>ecological metagenomes</taxon>
    </lineage>
</organism>
<evidence type="ECO:0000256" key="5">
    <source>
        <dbReference type="ARBA" id="ARBA00023014"/>
    </source>
</evidence>
<dbReference type="InterPro" id="IPR017896">
    <property type="entry name" value="4Fe4S_Fe-S-bd"/>
</dbReference>
<feature type="non-terminal residue" evidence="7">
    <location>
        <position position="1"/>
    </location>
</feature>
<keyword evidence="5" id="KW-0411">Iron-sulfur</keyword>
<dbReference type="PANTHER" id="PTHR43498">
    <property type="entry name" value="FERREDOXIN:COB-COM HETERODISULFIDE REDUCTASE SUBUNIT A"/>
    <property type="match status" value="1"/>
</dbReference>
<dbReference type="EMBL" id="BART01029022">
    <property type="protein sequence ID" value="GAG96147.1"/>
    <property type="molecule type" value="Genomic_DNA"/>
</dbReference>
<proteinExistence type="predicted"/>
<comment type="caution">
    <text evidence="7">The sequence shown here is derived from an EMBL/GenBank/DDBJ whole genome shotgun (WGS) entry which is preliminary data.</text>
</comment>
<keyword evidence="2" id="KW-0479">Metal-binding</keyword>
<sequence>GICIEKCPMRVDDEFDVFLRKRRAIYIYFLQGVPSIMAIDPEKCLYLTKDACRICEKVCEREAIDFEQKDSEVNINIKSIIVATGYEPFDPSPLVNLGYKHLPNVVTGLEFERMICASGPLKGHLVRSSDRKEPKKLAFINCVGSRDIKYNPYCSSVCCMYTTKEAMVAYEHDNSIQSFIFYIDLRAGGKGFREYIERGQKEYGIKYIKGKVAKIIEDDDKNPIIIYEDMNTSKMKKFPVDLVILATSMIPNKDTPELANILGIDLDKN</sequence>
<keyword evidence="4" id="KW-0408">Iron</keyword>
<evidence type="ECO:0000259" key="6">
    <source>
        <dbReference type="PROSITE" id="PS51379"/>
    </source>
</evidence>
<dbReference type="GO" id="GO:0051539">
    <property type="term" value="F:4 iron, 4 sulfur cluster binding"/>
    <property type="evidence" value="ECO:0007669"/>
    <property type="project" value="UniProtKB-KW"/>
</dbReference>
<dbReference type="GO" id="GO:0016491">
    <property type="term" value="F:oxidoreductase activity"/>
    <property type="evidence" value="ECO:0007669"/>
    <property type="project" value="UniProtKB-KW"/>
</dbReference>
<keyword evidence="3" id="KW-0560">Oxidoreductase</keyword>